<dbReference type="Proteomes" id="UP001162131">
    <property type="component" value="Unassembled WGS sequence"/>
</dbReference>
<organism evidence="2 3">
    <name type="scientific">Blepharisma stoltei</name>
    <dbReference type="NCBI Taxonomy" id="1481888"/>
    <lineage>
        <taxon>Eukaryota</taxon>
        <taxon>Sar</taxon>
        <taxon>Alveolata</taxon>
        <taxon>Ciliophora</taxon>
        <taxon>Postciliodesmatophora</taxon>
        <taxon>Heterotrichea</taxon>
        <taxon>Heterotrichida</taxon>
        <taxon>Blepharismidae</taxon>
        <taxon>Blepharisma</taxon>
    </lineage>
</organism>
<dbReference type="EMBL" id="CAJZBQ010000058">
    <property type="protein sequence ID" value="CAG9334597.1"/>
    <property type="molecule type" value="Genomic_DNA"/>
</dbReference>
<feature type="compositionally biased region" description="Low complexity" evidence="1">
    <location>
        <begin position="143"/>
        <end position="156"/>
    </location>
</feature>
<feature type="compositionally biased region" description="Low complexity" evidence="1">
    <location>
        <begin position="88"/>
        <end position="102"/>
    </location>
</feature>
<sequence length="212" mass="24001">MFNAAYSRLSEEERRILEAYHDKVTQCQSKLLSGDNSMETKLSPRLGDPPAKVLPTYIFNDSETPRPIDIPSQRLRKEDLIKSSETLTQDSTSKSTSRSFRTQQRKVTPKRQAQVKTTPKSARPSSRKGVSNPSQVKPKKPARPQSAASSSAKPKPMFNISNIPNFKYEVEKLLRAVFRHSVNCPDMKEELRKIGGVKLLEEYIKCRHAANT</sequence>
<dbReference type="AlphaFoldDB" id="A0AAU9K464"/>
<accession>A0AAU9K464</accession>
<protein>
    <submittedName>
        <fullName evidence="2">Uncharacterized protein</fullName>
    </submittedName>
</protein>
<feature type="compositionally biased region" description="Polar residues" evidence="1">
    <location>
        <begin position="31"/>
        <end position="40"/>
    </location>
</feature>
<evidence type="ECO:0000256" key="1">
    <source>
        <dbReference type="SAM" id="MobiDB-lite"/>
    </source>
</evidence>
<gene>
    <name evidence="2" type="ORF">BSTOLATCC_MIC61209</name>
</gene>
<comment type="caution">
    <text evidence="2">The sequence shown here is derived from an EMBL/GenBank/DDBJ whole genome shotgun (WGS) entry which is preliminary data.</text>
</comment>
<name>A0AAU9K464_9CILI</name>
<keyword evidence="3" id="KW-1185">Reference proteome</keyword>
<feature type="compositionally biased region" description="Polar residues" evidence="1">
    <location>
        <begin position="114"/>
        <end position="135"/>
    </location>
</feature>
<evidence type="ECO:0000313" key="2">
    <source>
        <dbReference type="EMBL" id="CAG9334597.1"/>
    </source>
</evidence>
<evidence type="ECO:0000313" key="3">
    <source>
        <dbReference type="Proteomes" id="UP001162131"/>
    </source>
</evidence>
<reference evidence="2" key="1">
    <citation type="submission" date="2021-09" db="EMBL/GenBank/DDBJ databases">
        <authorList>
            <consortium name="AG Swart"/>
            <person name="Singh M."/>
            <person name="Singh A."/>
            <person name="Seah K."/>
            <person name="Emmerich C."/>
        </authorList>
    </citation>
    <scope>NUCLEOTIDE SEQUENCE</scope>
    <source>
        <strain evidence="2">ATCC30299</strain>
    </source>
</reference>
<proteinExistence type="predicted"/>
<feature type="region of interest" description="Disordered" evidence="1">
    <location>
        <begin position="31"/>
        <end position="160"/>
    </location>
</feature>